<feature type="transmembrane region" description="Helical" evidence="2">
    <location>
        <begin position="397"/>
        <end position="419"/>
    </location>
</feature>
<sequence length="485" mass="52516">MVADKTRKKPKPLQQAAHAGVGISTCSAASPALPATTSSQVLTPVEGPEEILQSLIEVEVQMAVEIERSAAQEFKADIQAVGVTHENSAALQCCCVRKDHTTLNHSNVNLPGYTYPEKRSSWRVACLLHGPRSCSSTCLSSIHFVISFQSQAELLRNPEWDTAKNLEELLSSLVRSKRDALEIDSSLPAPNTLNATSEELTSDAQESQTPIIIETSSSHSSPASMNLMSESDTTAVYESKPQFSSTTEDNQHISEVHTTPLSQTNQTDSLRSPTETSTLVPDLLLTLGDSASSEASDGTTAIFEEITTFDKVLSTTLHYTESKESGKGMVDNKTFNSASTTSSESLLEDNATSQNSSNTYDGTTKRMTDSTSSFKMTTMAESAEQGPPVHSIMKQCMLIILILAVVCTVFIICTIALAAKLSTLKSRYKQKQAASYAEMMCISTLPPENSQNNNVHLKKMKTFTTNGEDSDGDDDTTLNSFLPEH</sequence>
<feature type="compositionally biased region" description="Polar residues" evidence="1">
    <location>
        <begin position="350"/>
        <end position="362"/>
    </location>
</feature>
<evidence type="ECO:0000313" key="4">
    <source>
        <dbReference type="Proteomes" id="UP001295444"/>
    </source>
</evidence>
<keyword evidence="2" id="KW-1133">Transmembrane helix</keyword>
<dbReference type="PANTHER" id="PTHR17384:SF7">
    <property type="entry name" value="P-SELECTIN GLYCOPROTEIN LIGAND 1"/>
    <property type="match status" value="1"/>
</dbReference>
<dbReference type="AlphaFoldDB" id="A0AAD1SDI6"/>
<feature type="compositionally biased region" description="Polar residues" evidence="1">
    <location>
        <begin position="256"/>
        <end position="276"/>
    </location>
</feature>
<gene>
    <name evidence="3" type="ORF">PECUL_23A044454</name>
</gene>
<dbReference type="Proteomes" id="UP001295444">
    <property type="component" value="Chromosome 05"/>
</dbReference>
<evidence type="ECO:0000256" key="1">
    <source>
        <dbReference type="SAM" id="MobiDB-lite"/>
    </source>
</evidence>
<dbReference type="PANTHER" id="PTHR17384">
    <property type="entry name" value="P-SELECTIN GLYCOPROTEIN LIGAND-1"/>
    <property type="match status" value="1"/>
</dbReference>
<organism evidence="3 4">
    <name type="scientific">Pelobates cultripes</name>
    <name type="common">Western spadefoot toad</name>
    <dbReference type="NCBI Taxonomy" id="61616"/>
    <lineage>
        <taxon>Eukaryota</taxon>
        <taxon>Metazoa</taxon>
        <taxon>Chordata</taxon>
        <taxon>Craniata</taxon>
        <taxon>Vertebrata</taxon>
        <taxon>Euteleostomi</taxon>
        <taxon>Amphibia</taxon>
        <taxon>Batrachia</taxon>
        <taxon>Anura</taxon>
        <taxon>Pelobatoidea</taxon>
        <taxon>Pelobatidae</taxon>
        <taxon>Pelobates</taxon>
    </lineage>
</organism>
<protein>
    <submittedName>
        <fullName evidence="3">P-selectin glyco ligand 1</fullName>
    </submittedName>
</protein>
<feature type="region of interest" description="Disordered" evidence="1">
    <location>
        <begin position="320"/>
        <end position="371"/>
    </location>
</feature>
<feature type="region of interest" description="Disordered" evidence="1">
    <location>
        <begin position="186"/>
        <end position="276"/>
    </location>
</feature>
<accession>A0AAD1SDI6</accession>
<dbReference type="GO" id="GO:0005886">
    <property type="term" value="C:plasma membrane"/>
    <property type="evidence" value="ECO:0007669"/>
    <property type="project" value="TreeGrafter"/>
</dbReference>
<dbReference type="EMBL" id="OW240916">
    <property type="protein sequence ID" value="CAH2295087.1"/>
    <property type="molecule type" value="Genomic_DNA"/>
</dbReference>
<dbReference type="Pfam" id="PF05399">
    <property type="entry name" value="EVI2A"/>
    <property type="match status" value="1"/>
</dbReference>
<dbReference type="InterPro" id="IPR008608">
    <property type="entry name" value="Ectropic_vir_integratn_site_2A"/>
</dbReference>
<evidence type="ECO:0000256" key="2">
    <source>
        <dbReference type="SAM" id="Phobius"/>
    </source>
</evidence>
<name>A0AAD1SDI6_PELCU</name>
<dbReference type="InterPro" id="IPR026195">
    <property type="entry name" value="PSGL-1"/>
</dbReference>
<keyword evidence="2" id="KW-0472">Membrane</keyword>
<reference evidence="3" key="1">
    <citation type="submission" date="2022-03" db="EMBL/GenBank/DDBJ databases">
        <authorList>
            <person name="Alioto T."/>
            <person name="Alioto T."/>
            <person name="Gomez Garrido J."/>
        </authorList>
    </citation>
    <scope>NUCLEOTIDE SEQUENCE</scope>
</reference>
<keyword evidence="4" id="KW-1185">Reference proteome</keyword>
<dbReference type="GO" id="GO:0050901">
    <property type="term" value="P:leukocyte tethering or rolling"/>
    <property type="evidence" value="ECO:0007669"/>
    <property type="project" value="TreeGrafter"/>
</dbReference>
<keyword evidence="2" id="KW-0812">Transmembrane</keyword>
<feature type="compositionally biased region" description="Polar residues" evidence="1">
    <location>
        <begin position="188"/>
        <end position="248"/>
    </location>
</feature>
<evidence type="ECO:0000313" key="3">
    <source>
        <dbReference type="EMBL" id="CAH2295087.1"/>
    </source>
</evidence>
<proteinExistence type="predicted"/>
<feature type="region of interest" description="Disordered" evidence="1">
    <location>
        <begin position="463"/>
        <end position="485"/>
    </location>
</feature>